<name>A0ABN9UM53_9DINO</name>
<evidence type="ECO:0000313" key="3">
    <source>
        <dbReference type="Proteomes" id="UP001189429"/>
    </source>
</evidence>
<accession>A0ABN9UM53</accession>
<feature type="non-terminal residue" evidence="2">
    <location>
        <position position="1"/>
    </location>
</feature>
<dbReference type="Proteomes" id="UP001189429">
    <property type="component" value="Unassembled WGS sequence"/>
</dbReference>
<comment type="caution">
    <text evidence="2">The sequence shown here is derived from an EMBL/GenBank/DDBJ whole genome shotgun (WGS) entry which is preliminary data.</text>
</comment>
<evidence type="ECO:0000256" key="1">
    <source>
        <dbReference type="SAM" id="MobiDB-lite"/>
    </source>
</evidence>
<dbReference type="EMBL" id="CAUYUJ010015884">
    <property type="protein sequence ID" value="CAK0859271.1"/>
    <property type="molecule type" value="Genomic_DNA"/>
</dbReference>
<sequence length="122" mass="12898">GALACGCALRPGGSTTASRTTCRRFCAWRGLGSCSRAASSSPTTWASSDWRPTCATCASAGSTAAATSAPPSSTRRCCPTCRWARTASPSRGWCRTAWRSLSTRRQRKSRRGTSASWSRLGV</sequence>
<organism evidence="2 3">
    <name type="scientific">Prorocentrum cordatum</name>
    <dbReference type="NCBI Taxonomy" id="2364126"/>
    <lineage>
        <taxon>Eukaryota</taxon>
        <taxon>Sar</taxon>
        <taxon>Alveolata</taxon>
        <taxon>Dinophyceae</taxon>
        <taxon>Prorocentrales</taxon>
        <taxon>Prorocentraceae</taxon>
        <taxon>Prorocentrum</taxon>
    </lineage>
</organism>
<feature type="non-terminal residue" evidence="2">
    <location>
        <position position="122"/>
    </location>
</feature>
<feature type="compositionally biased region" description="Basic residues" evidence="1">
    <location>
        <begin position="102"/>
        <end position="111"/>
    </location>
</feature>
<feature type="compositionally biased region" description="Polar residues" evidence="1">
    <location>
        <begin position="112"/>
        <end position="122"/>
    </location>
</feature>
<keyword evidence="3" id="KW-1185">Reference proteome</keyword>
<evidence type="ECO:0000313" key="2">
    <source>
        <dbReference type="EMBL" id="CAK0859271.1"/>
    </source>
</evidence>
<reference evidence="2" key="1">
    <citation type="submission" date="2023-10" db="EMBL/GenBank/DDBJ databases">
        <authorList>
            <person name="Chen Y."/>
            <person name="Shah S."/>
            <person name="Dougan E. K."/>
            <person name="Thang M."/>
            <person name="Chan C."/>
        </authorList>
    </citation>
    <scope>NUCLEOTIDE SEQUENCE [LARGE SCALE GENOMIC DNA]</scope>
</reference>
<protein>
    <submittedName>
        <fullName evidence="2">Uncharacterized protein</fullName>
    </submittedName>
</protein>
<feature type="region of interest" description="Disordered" evidence="1">
    <location>
        <begin position="100"/>
        <end position="122"/>
    </location>
</feature>
<proteinExistence type="predicted"/>
<gene>
    <name evidence="2" type="ORF">PCOR1329_LOCUS48690</name>
</gene>